<gene>
    <name evidence="9" type="ORF">H4219_003995</name>
</gene>
<evidence type="ECO:0000256" key="4">
    <source>
        <dbReference type="ARBA" id="ARBA00022824"/>
    </source>
</evidence>
<feature type="compositionally biased region" description="Polar residues" evidence="8">
    <location>
        <begin position="159"/>
        <end position="179"/>
    </location>
</feature>
<dbReference type="SUPFAM" id="SSF144091">
    <property type="entry name" value="Rhomboid-like"/>
    <property type="match status" value="1"/>
</dbReference>
<feature type="region of interest" description="Disordered" evidence="8">
    <location>
        <begin position="159"/>
        <end position="251"/>
    </location>
</feature>
<feature type="transmembrane region" description="Helical" evidence="7">
    <location>
        <begin position="18"/>
        <end position="41"/>
    </location>
</feature>
<accession>A0A9W7ZT44</accession>
<dbReference type="InterPro" id="IPR007599">
    <property type="entry name" value="DER1"/>
</dbReference>
<comment type="function">
    <text evidence="7">May be involved in the degradation of misfolded endoplasmic reticulum (ER) luminal proteins.</text>
</comment>
<comment type="similarity">
    <text evidence="2 7">Belongs to the derlin family.</text>
</comment>
<dbReference type="Proteomes" id="UP001150538">
    <property type="component" value="Unassembled WGS sequence"/>
</dbReference>
<keyword evidence="10" id="KW-1185">Reference proteome</keyword>
<proteinExistence type="inferred from homology"/>
<dbReference type="GO" id="GO:0006950">
    <property type="term" value="P:response to stress"/>
    <property type="evidence" value="ECO:0007669"/>
    <property type="project" value="UniProtKB-ARBA"/>
</dbReference>
<dbReference type="OrthoDB" id="1716531at2759"/>
<evidence type="ECO:0000313" key="10">
    <source>
        <dbReference type="Proteomes" id="UP001150538"/>
    </source>
</evidence>
<dbReference type="GO" id="GO:0005789">
    <property type="term" value="C:endoplasmic reticulum membrane"/>
    <property type="evidence" value="ECO:0007669"/>
    <property type="project" value="UniProtKB-SubCell"/>
</dbReference>
<dbReference type="PANTHER" id="PTHR11009">
    <property type="entry name" value="DER1-LIKE PROTEIN, DERLIN"/>
    <property type="match status" value="1"/>
</dbReference>
<keyword evidence="4 7" id="KW-0256">Endoplasmic reticulum</keyword>
<evidence type="ECO:0000256" key="6">
    <source>
        <dbReference type="ARBA" id="ARBA00023136"/>
    </source>
</evidence>
<dbReference type="InterPro" id="IPR035952">
    <property type="entry name" value="Rhomboid-like_sf"/>
</dbReference>
<dbReference type="AlphaFoldDB" id="A0A9W7ZT44"/>
<evidence type="ECO:0000256" key="5">
    <source>
        <dbReference type="ARBA" id="ARBA00022989"/>
    </source>
</evidence>
<keyword evidence="3 7" id="KW-0812">Transmembrane</keyword>
<comment type="caution">
    <text evidence="9">The sequence shown here is derived from an EMBL/GenBank/DDBJ whole genome shotgun (WGS) entry which is preliminary data.</text>
</comment>
<evidence type="ECO:0000256" key="8">
    <source>
        <dbReference type="SAM" id="MobiDB-lite"/>
    </source>
</evidence>
<name>A0A9W7ZT44_9FUNG</name>
<organism evidence="9 10">
    <name type="scientific">Mycoemilia scoparia</name>
    <dbReference type="NCBI Taxonomy" id="417184"/>
    <lineage>
        <taxon>Eukaryota</taxon>
        <taxon>Fungi</taxon>
        <taxon>Fungi incertae sedis</taxon>
        <taxon>Zoopagomycota</taxon>
        <taxon>Kickxellomycotina</taxon>
        <taxon>Kickxellomycetes</taxon>
        <taxon>Kickxellales</taxon>
        <taxon>Kickxellaceae</taxon>
        <taxon>Mycoemilia</taxon>
    </lineage>
</organism>
<feature type="transmembrane region" description="Helical" evidence="7">
    <location>
        <begin position="77"/>
        <end position="96"/>
    </location>
</feature>
<sequence>MATQIEQWYFDTPVVTRYFMTITALITLAVQFEWISWLQLYFDYDLAFYQGQYWRMLTTFMYFGDVSIDWAMDMYFFRLPVDYMFGMLAGHLLWFFDDEWPRHPESGGARILKAPIVLCRLFGQAVQDSFEAQEIQNTEPQQAQQNQQIQETGQYISSNSDTQTALPTNQALSSSAQSGETDKKALEKPAKESLQTPTSTSYSAEKSDVSPSEVLLDNSTRNEKEKALVDEKYPGLSRREPHVFDNTGEDY</sequence>
<evidence type="ECO:0000313" key="9">
    <source>
        <dbReference type="EMBL" id="KAJ1916063.1"/>
    </source>
</evidence>
<feature type="compositionally biased region" description="Basic and acidic residues" evidence="8">
    <location>
        <begin position="180"/>
        <end position="191"/>
    </location>
</feature>
<keyword evidence="5 7" id="KW-1133">Transmembrane helix</keyword>
<evidence type="ECO:0000256" key="2">
    <source>
        <dbReference type="ARBA" id="ARBA00008917"/>
    </source>
</evidence>
<keyword evidence="6 7" id="KW-0472">Membrane</keyword>
<feature type="compositionally biased region" description="Basic and acidic residues" evidence="8">
    <location>
        <begin position="220"/>
        <end position="243"/>
    </location>
</feature>
<evidence type="ECO:0000256" key="1">
    <source>
        <dbReference type="ARBA" id="ARBA00004477"/>
    </source>
</evidence>
<protein>
    <recommendedName>
        <fullName evidence="7">Derlin</fullName>
    </recommendedName>
</protein>
<evidence type="ECO:0000256" key="3">
    <source>
        <dbReference type="ARBA" id="ARBA00022692"/>
    </source>
</evidence>
<reference evidence="9" key="1">
    <citation type="submission" date="2022-07" db="EMBL/GenBank/DDBJ databases">
        <title>Phylogenomic reconstructions and comparative analyses of Kickxellomycotina fungi.</title>
        <authorList>
            <person name="Reynolds N.K."/>
            <person name="Stajich J.E."/>
            <person name="Barry K."/>
            <person name="Grigoriev I.V."/>
            <person name="Crous P."/>
            <person name="Smith M.E."/>
        </authorList>
    </citation>
    <scope>NUCLEOTIDE SEQUENCE</scope>
    <source>
        <strain evidence="9">NBRC 100468</strain>
    </source>
</reference>
<feature type="compositionally biased region" description="Polar residues" evidence="8">
    <location>
        <begin position="193"/>
        <end position="204"/>
    </location>
</feature>
<dbReference type="Pfam" id="PF04511">
    <property type="entry name" value="DER1"/>
    <property type="match status" value="1"/>
</dbReference>
<dbReference type="EMBL" id="JANBPU010000117">
    <property type="protein sequence ID" value="KAJ1916063.1"/>
    <property type="molecule type" value="Genomic_DNA"/>
</dbReference>
<comment type="subcellular location">
    <subcellularLocation>
        <location evidence="1 7">Endoplasmic reticulum membrane</location>
        <topology evidence="1 7">Multi-pass membrane protein</topology>
    </subcellularLocation>
</comment>
<evidence type="ECO:0000256" key="7">
    <source>
        <dbReference type="RuleBase" id="RU363059"/>
    </source>
</evidence>
<comment type="caution">
    <text evidence="7">Lacks conserved residue(s) required for the propagation of feature annotation.</text>
</comment>